<dbReference type="Pfam" id="PF02604">
    <property type="entry name" value="PhdYeFM_antitox"/>
    <property type="match status" value="1"/>
</dbReference>
<sequence length="85" mass="9509">MQTWAVQDAKARFSEFLDACLAQGPQVVTRRGAETAVLVPVEVWRRLQAVAKPSLKDLLLSDAGRGELVLPERGQARRRRVQEVL</sequence>
<dbReference type="Proteomes" id="UP000672009">
    <property type="component" value="Chromosome"/>
</dbReference>
<organism evidence="3 4">
    <name type="scientific">Thiothrix unzii</name>
    <dbReference type="NCBI Taxonomy" id="111769"/>
    <lineage>
        <taxon>Bacteria</taxon>
        <taxon>Pseudomonadati</taxon>
        <taxon>Pseudomonadota</taxon>
        <taxon>Gammaproteobacteria</taxon>
        <taxon>Thiotrichales</taxon>
        <taxon>Thiotrichaceae</taxon>
        <taxon>Thiothrix</taxon>
    </lineage>
</organism>
<comment type="similarity">
    <text evidence="1 2">Belongs to the phD/YefM antitoxin family.</text>
</comment>
<dbReference type="NCBIfam" id="TIGR01552">
    <property type="entry name" value="phd_fam"/>
    <property type="match status" value="1"/>
</dbReference>
<evidence type="ECO:0000313" key="4">
    <source>
        <dbReference type="Proteomes" id="UP000672009"/>
    </source>
</evidence>
<dbReference type="RefSeq" id="WP_210217814.1">
    <property type="nucleotide sequence ID" value="NZ_CP072793.1"/>
</dbReference>
<keyword evidence="4" id="KW-1185">Reference proteome</keyword>
<dbReference type="EMBL" id="CP072793">
    <property type="protein sequence ID" value="QTR52262.1"/>
    <property type="molecule type" value="Genomic_DNA"/>
</dbReference>
<evidence type="ECO:0000256" key="1">
    <source>
        <dbReference type="ARBA" id="ARBA00009981"/>
    </source>
</evidence>
<dbReference type="KEGG" id="tun:J9260_10985"/>
<dbReference type="InterPro" id="IPR036165">
    <property type="entry name" value="YefM-like_sf"/>
</dbReference>
<dbReference type="SUPFAM" id="SSF143120">
    <property type="entry name" value="YefM-like"/>
    <property type="match status" value="1"/>
</dbReference>
<accession>A0A975F6W1</accession>
<protein>
    <recommendedName>
        <fullName evidence="2">Antitoxin</fullName>
    </recommendedName>
</protein>
<comment type="function">
    <text evidence="2">Antitoxin component of a type II toxin-antitoxin (TA) system.</text>
</comment>
<gene>
    <name evidence="3" type="ORF">J9260_10985</name>
</gene>
<reference evidence="3" key="1">
    <citation type="submission" date="2021-04" db="EMBL/GenBank/DDBJ databases">
        <title>Genomics, taxonomy and metabolism of representatives of sulfur bacteria of the genus Thiothrix: Thiothrix fructosivorans QT, Thiothrix unzii A1T and three new species, Thiothrix subterranea sp. nov., Thiothrix litoralis sp. nov. and 'Candidatus Thiothrix anitrata' sp. nov.</title>
        <authorList>
            <person name="Ravin N.V."/>
            <person name="Smolyakov D."/>
            <person name="Rudenko T.S."/>
            <person name="Mardanov A.V."/>
            <person name="Beletsky A.V."/>
            <person name="Markov N.D."/>
            <person name="Fomenkov A.I."/>
            <person name="Roberts R.J."/>
            <person name="Karnachuk O.V."/>
            <person name="Novikov A."/>
            <person name="Grabovich M.Y."/>
        </authorList>
    </citation>
    <scope>NUCLEOTIDE SEQUENCE</scope>
    <source>
        <strain evidence="3">A1</strain>
    </source>
</reference>
<name>A0A975F6W1_9GAMM</name>
<evidence type="ECO:0000256" key="2">
    <source>
        <dbReference type="RuleBase" id="RU362080"/>
    </source>
</evidence>
<proteinExistence type="inferred from homology"/>
<evidence type="ECO:0000313" key="3">
    <source>
        <dbReference type="EMBL" id="QTR52262.1"/>
    </source>
</evidence>
<dbReference type="Gene3D" id="3.40.1620.10">
    <property type="entry name" value="YefM-like domain"/>
    <property type="match status" value="1"/>
</dbReference>
<dbReference type="AlphaFoldDB" id="A0A975F6W1"/>
<dbReference type="InterPro" id="IPR006442">
    <property type="entry name" value="Antitoxin_Phd/YefM"/>
</dbReference>